<dbReference type="KEGG" id="sjp:SJA_C1-09770"/>
<feature type="compositionally biased region" description="Low complexity" evidence="1">
    <location>
        <begin position="29"/>
        <end position="46"/>
    </location>
</feature>
<evidence type="ECO:0000313" key="3">
    <source>
        <dbReference type="Proteomes" id="UP000007753"/>
    </source>
</evidence>
<organism evidence="2 3">
    <name type="scientific">Sphingobium indicum (strain DSM 16413 / CCM 7287 / MTCC 6362 / UT26 / NBRC 101211 / UT26S)</name>
    <name type="common">Sphingobium japonicum</name>
    <dbReference type="NCBI Taxonomy" id="452662"/>
    <lineage>
        <taxon>Bacteria</taxon>
        <taxon>Pseudomonadati</taxon>
        <taxon>Pseudomonadota</taxon>
        <taxon>Alphaproteobacteria</taxon>
        <taxon>Sphingomonadales</taxon>
        <taxon>Sphingomonadaceae</taxon>
        <taxon>Sphingobium</taxon>
    </lineage>
</organism>
<keyword evidence="3" id="KW-1185">Reference proteome</keyword>
<dbReference type="Proteomes" id="UP000007753">
    <property type="component" value="Chromosome 1"/>
</dbReference>
<evidence type="ECO:0000313" key="2">
    <source>
        <dbReference type="EMBL" id="BAI95811.1"/>
    </source>
</evidence>
<evidence type="ECO:0000256" key="1">
    <source>
        <dbReference type="SAM" id="MobiDB-lite"/>
    </source>
</evidence>
<feature type="region of interest" description="Disordered" evidence="1">
    <location>
        <begin position="1"/>
        <end position="82"/>
    </location>
</feature>
<proteinExistence type="predicted"/>
<gene>
    <name evidence="2" type="ordered locus">SJA_C1-09770</name>
</gene>
<name>D4YZM9_SPHIU</name>
<accession>D4YZM9</accession>
<feature type="compositionally biased region" description="Basic residues" evidence="1">
    <location>
        <begin position="1"/>
        <end position="16"/>
    </location>
</feature>
<sequence length="101" mass="10876">MRRAERRPSPHGRHGATRSLEERPAGTMRRGPPARIRPFAPPASAACQRNGRRSGDRAAPSPSGHGHASCGPSPRPKFSEQIGVDAFPMLDLPVPAFPRLP</sequence>
<dbReference type="AlphaFoldDB" id="D4YZM9"/>
<dbReference type="STRING" id="452662.SJA_C1-09770"/>
<dbReference type="EMBL" id="AP010803">
    <property type="protein sequence ID" value="BAI95811.1"/>
    <property type="molecule type" value="Genomic_DNA"/>
</dbReference>
<protein>
    <submittedName>
        <fullName evidence="2">Uncharacterized protein</fullName>
    </submittedName>
</protein>
<reference evidence="2 3" key="1">
    <citation type="journal article" date="2010" name="J. Bacteriol.">
        <title>Complete genome sequence of the representative gamma-hexachlorocyclohexane-degrading bacterium Sphingobium japonicum UT26.</title>
        <authorList>
            <person name="Nagata Y."/>
            <person name="Ohtsubo Y."/>
            <person name="Endo R."/>
            <person name="Ichikawa N."/>
            <person name="Ankai A."/>
            <person name="Oguchi A."/>
            <person name="Fukui S."/>
            <person name="Fujita N."/>
            <person name="Tsuda M."/>
        </authorList>
    </citation>
    <scope>NUCLEOTIDE SEQUENCE [LARGE SCALE GENOMIC DNA]</scope>
    <source>
        <strain evidence="3">DSM 16413 / CCM 7287 / MTCC 6362 / UT26 / NBRC 101211 / UT26S</strain>
    </source>
</reference>
<dbReference type="HOGENOM" id="CLU_2289861_0_0_5"/>